<evidence type="ECO:0000259" key="7">
    <source>
        <dbReference type="Pfam" id="PF06271"/>
    </source>
</evidence>
<keyword evidence="2" id="KW-1003">Cell membrane</keyword>
<comment type="subcellular location">
    <subcellularLocation>
        <location evidence="1">Cell membrane</location>
        <topology evidence="1">Multi-pass membrane protein</topology>
    </subcellularLocation>
</comment>
<name>A0A540VQG5_9GAMM</name>
<feature type="domain" description="RDD" evidence="7">
    <location>
        <begin position="10"/>
        <end position="156"/>
    </location>
</feature>
<evidence type="ECO:0000313" key="8">
    <source>
        <dbReference type="EMBL" id="TQE98393.1"/>
    </source>
</evidence>
<keyword evidence="5 6" id="KW-0472">Membrane</keyword>
<evidence type="ECO:0000256" key="4">
    <source>
        <dbReference type="ARBA" id="ARBA00022989"/>
    </source>
</evidence>
<dbReference type="Pfam" id="PF06271">
    <property type="entry name" value="RDD"/>
    <property type="match status" value="1"/>
</dbReference>
<dbReference type="PANTHER" id="PTHR36115:SF10">
    <property type="entry name" value="RDD DOMAIN-CONTAINING PROTEIN"/>
    <property type="match status" value="1"/>
</dbReference>
<evidence type="ECO:0000313" key="9">
    <source>
        <dbReference type="Proteomes" id="UP000315400"/>
    </source>
</evidence>
<dbReference type="GO" id="GO:0005886">
    <property type="term" value="C:plasma membrane"/>
    <property type="evidence" value="ECO:0007669"/>
    <property type="project" value="UniProtKB-SubCell"/>
</dbReference>
<organism evidence="8 9">
    <name type="scientific">Spiribacter salinus</name>
    <dbReference type="NCBI Taxonomy" id="1335746"/>
    <lineage>
        <taxon>Bacteria</taxon>
        <taxon>Pseudomonadati</taxon>
        <taxon>Pseudomonadota</taxon>
        <taxon>Gammaproteobacteria</taxon>
        <taxon>Chromatiales</taxon>
        <taxon>Ectothiorhodospiraceae</taxon>
        <taxon>Spiribacter</taxon>
    </lineage>
</organism>
<keyword evidence="4 6" id="KW-1133">Transmembrane helix</keyword>
<dbReference type="InterPro" id="IPR051791">
    <property type="entry name" value="Pra-immunoreactive"/>
</dbReference>
<evidence type="ECO:0000256" key="5">
    <source>
        <dbReference type="ARBA" id="ARBA00023136"/>
    </source>
</evidence>
<dbReference type="EMBL" id="VIFK01000210">
    <property type="protein sequence ID" value="TQE98393.1"/>
    <property type="molecule type" value="Genomic_DNA"/>
</dbReference>
<accession>A0A540VQG5</accession>
<comment type="caution">
    <text evidence="8">The sequence shown here is derived from an EMBL/GenBank/DDBJ whole genome shotgun (WGS) entry which is preliminary data.</text>
</comment>
<dbReference type="AlphaFoldDB" id="A0A540VQG5"/>
<evidence type="ECO:0000256" key="3">
    <source>
        <dbReference type="ARBA" id="ARBA00022692"/>
    </source>
</evidence>
<dbReference type="Proteomes" id="UP000315400">
    <property type="component" value="Unassembled WGS sequence"/>
</dbReference>
<protein>
    <submittedName>
        <fullName evidence="8">RDD family protein</fullName>
    </submittedName>
</protein>
<reference evidence="8 9" key="1">
    <citation type="submission" date="2019-06" db="EMBL/GenBank/DDBJ databases">
        <title>Metagenome assembled Genome of Spiribacter salinus SL48-SHIP from the microbial mat of Salt Lake 48 (Novosibirsk region, Russia).</title>
        <authorList>
            <person name="Shipova A."/>
            <person name="Rozanov A.S."/>
            <person name="Bryanskaya A.V."/>
            <person name="Peltek S.E."/>
        </authorList>
    </citation>
    <scope>NUCLEOTIDE SEQUENCE [LARGE SCALE GENOMIC DNA]</scope>
    <source>
        <strain evidence="8">SL48-SHIP-2</strain>
    </source>
</reference>
<feature type="transmembrane region" description="Helical" evidence="6">
    <location>
        <begin position="129"/>
        <end position="147"/>
    </location>
</feature>
<feature type="transmembrane region" description="Helical" evidence="6">
    <location>
        <begin position="107"/>
        <end position="123"/>
    </location>
</feature>
<dbReference type="InterPro" id="IPR010432">
    <property type="entry name" value="RDD"/>
</dbReference>
<feature type="transmembrane region" description="Helical" evidence="6">
    <location>
        <begin position="20"/>
        <end position="41"/>
    </location>
</feature>
<gene>
    <name evidence="8" type="ORF">FKY71_14055</name>
</gene>
<evidence type="ECO:0000256" key="6">
    <source>
        <dbReference type="SAM" id="Phobius"/>
    </source>
</evidence>
<sequence>MAPVHSGVATPGLLRRLASLLYDTILVTALLMGATAVLLPLTDGEAIPSLGRVATIAYQAYLLAVVFAFFAWCWIRGGQTLGMRAWRLHVRTADQAPLNLPDAARRFGAALLLWTPLALILLAGHRAGLLAYAGPPVAALFLASLGTRRRPGWHERLSGTRVVMTPKHVPD</sequence>
<evidence type="ECO:0000256" key="1">
    <source>
        <dbReference type="ARBA" id="ARBA00004651"/>
    </source>
</evidence>
<proteinExistence type="predicted"/>
<evidence type="ECO:0000256" key="2">
    <source>
        <dbReference type="ARBA" id="ARBA00022475"/>
    </source>
</evidence>
<feature type="transmembrane region" description="Helical" evidence="6">
    <location>
        <begin position="53"/>
        <end position="75"/>
    </location>
</feature>
<keyword evidence="3 6" id="KW-0812">Transmembrane</keyword>
<dbReference type="PANTHER" id="PTHR36115">
    <property type="entry name" value="PROLINE-RICH ANTIGEN HOMOLOG-RELATED"/>
    <property type="match status" value="1"/>
</dbReference>